<proteinExistence type="inferred from homology"/>
<dbReference type="GO" id="GO:0015093">
    <property type="term" value="F:ferrous iron transmembrane transporter activity"/>
    <property type="evidence" value="ECO:0007669"/>
    <property type="project" value="TreeGrafter"/>
</dbReference>
<sequence>MGQTIFVVWRECFEALLVVGIIYAWIKRNPDNSHGMRYLFGGVGLGVLISVILALIINGVFKALTDDHQTMFMMGMSAVACILIVQMVYWMNKHARNMKSSLEQEMAQQVARNSWWGALFIIAIAIAREGSEIVVFLSGQIMQLNSQNYFSFCLAVLIGIAVSALTFYAFILTSRFIQWKKFFTITGIVLLFLAISLLLRAVEDGTNMLLEHDVSIPDFLISPAWDTSHFIDDSGLIGSFASSLFAYRSQPMWISVITFGVFWLLMAILFLRKKSR</sequence>
<dbReference type="AlphaFoldDB" id="A0A074V4J2"/>
<protein>
    <submittedName>
        <fullName evidence="7">High-affinity Fe2+/Pb2+ permease</fullName>
    </submittedName>
</protein>
<organism evidence="7 8">
    <name type="scientific">Snodgrassella alvi SCGC AB-598-J21</name>
    <dbReference type="NCBI Taxonomy" id="1385367"/>
    <lineage>
        <taxon>Bacteria</taxon>
        <taxon>Pseudomonadati</taxon>
        <taxon>Pseudomonadota</taxon>
        <taxon>Betaproteobacteria</taxon>
        <taxon>Neisseriales</taxon>
        <taxon>Neisseriaceae</taxon>
        <taxon>Snodgrassella</taxon>
    </lineage>
</organism>
<evidence type="ECO:0000313" key="8">
    <source>
        <dbReference type="Proteomes" id="UP000027644"/>
    </source>
</evidence>
<reference evidence="7 8" key="1">
    <citation type="journal article" date="2014" name="PLoS Genet.">
        <title>Hidden diversity in honey bee gut symbionts detected by single-cell genomics.</title>
        <authorList>
            <person name="Engel P."/>
            <person name="Stepanauskas R."/>
            <person name="Moran N."/>
        </authorList>
    </citation>
    <scope>NUCLEOTIDE SEQUENCE [LARGE SCALE GENOMIC DNA]</scope>
    <source>
        <strain evidence="7 8">SCGC AB-598-J21</strain>
    </source>
</reference>
<dbReference type="InterPro" id="IPR004923">
    <property type="entry name" value="FTR1/Fip1/EfeU"/>
</dbReference>
<accession>A0A074V4J2</accession>
<feature type="transmembrane region" description="Helical" evidence="6">
    <location>
        <begin position="72"/>
        <end position="92"/>
    </location>
</feature>
<dbReference type="PANTHER" id="PTHR31632:SF2">
    <property type="entry name" value="PLASMA MEMBRANE IRON PERMEASE"/>
    <property type="match status" value="1"/>
</dbReference>
<dbReference type="PANTHER" id="PTHR31632">
    <property type="entry name" value="IRON TRANSPORTER FTH1"/>
    <property type="match status" value="1"/>
</dbReference>
<feature type="transmembrane region" description="Helical" evidence="6">
    <location>
        <begin position="6"/>
        <end position="26"/>
    </location>
</feature>
<feature type="transmembrane region" description="Helical" evidence="6">
    <location>
        <begin position="149"/>
        <end position="170"/>
    </location>
</feature>
<gene>
    <name evidence="7" type="ORF">SASC598J21_022340</name>
</gene>
<dbReference type="EMBL" id="AVQL01000455">
    <property type="protein sequence ID" value="KEQ00121.1"/>
    <property type="molecule type" value="Genomic_DNA"/>
</dbReference>
<evidence type="ECO:0000256" key="3">
    <source>
        <dbReference type="ARBA" id="ARBA00022692"/>
    </source>
</evidence>
<comment type="similarity">
    <text evidence="2">Belongs to the oxidase-dependent Fe transporter (OFeT) (TC 9.A.10.1) family.</text>
</comment>
<dbReference type="Pfam" id="PF03239">
    <property type="entry name" value="FTR1"/>
    <property type="match status" value="1"/>
</dbReference>
<keyword evidence="5 6" id="KW-0472">Membrane</keyword>
<evidence type="ECO:0000256" key="1">
    <source>
        <dbReference type="ARBA" id="ARBA00004141"/>
    </source>
</evidence>
<feature type="transmembrane region" description="Helical" evidence="6">
    <location>
        <begin position="252"/>
        <end position="271"/>
    </location>
</feature>
<keyword evidence="3 6" id="KW-0812">Transmembrane</keyword>
<name>A0A074V4J2_9NEIS</name>
<evidence type="ECO:0000256" key="2">
    <source>
        <dbReference type="ARBA" id="ARBA00008333"/>
    </source>
</evidence>
<keyword evidence="4 6" id="KW-1133">Transmembrane helix</keyword>
<feature type="transmembrane region" description="Helical" evidence="6">
    <location>
        <begin position="182"/>
        <end position="202"/>
    </location>
</feature>
<dbReference type="GO" id="GO:0033573">
    <property type="term" value="C:high-affinity iron permease complex"/>
    <property type="evidence" value="ECO:0007669"/>
    <property type="project" value="InterPro"/>
</dbReference>
<evidence type="ECO:0000256" key="4">
    <source>
        <dbReference type="ARBA" id="ARBA00022989"/>
    </source>
</evidence>
<evidence type="ECO:0000256" key="6">
    <source>
        <dbReference type="SAM" id="Phobius"/>
    </source>
</evidence>
<feature type="transmembrane region" description="Helical" evidence="6">
    <location>
        <begin position="38"/>
        <end position="60"/>
    </location>
</feature>
<evidence type="ECO:0000256" key="5">
    <source>
        <dbReference type="ARBA" id="ARBA00023136"/>
    </source>
</evidence>
<feature type="transmembrane region" description="Helical" evidence="6">
    <location>
        <begin position="113"/>
        <end position="137"/>
    </location>
</feature>
<dbReference type="Proteomes" id="UP000027644">
    <property type="component" value="Unassembled WGS sequence"/>
</dbReference>
<comment type="subcellular location">
    <subcellularLocation>
        <location evidence="1">Membrane</location>
        <topology evidence="1">Multi-pass membrane protein</topology>
    </subcellularLocation>
</comment>
<evidence type="ECO:0000313" key="7">
    <source>
        <dbReference type="EMBL" id="KEQ00121.1"/>
    </source>
</evidence>
<comment type="caution">
    <text evidence="7">The sequence shown here is derived from an EMBL/GenBank/DDBJ whole genome shotgun (WGS) entry which is preliminary data.</text>
</comment>